<evidence type="ECO:0000313" key="1">
    <source>
        <dbReference type="EMBL" id="KAK1858919.1"/>
    </source>
</evidence>
<gene>
    <name evidence="1" type="ORF">I4F81_001518</name>
</gene>
<accession>A0ACC3BLQ9</accession>
<organism evidence="1 2">
    <name type="scientific">Pyropia yezoensis</name>
    <name type="common">Susabi-nori</name>
    <name type="synonym">Porphyra yezoensis</name>
    <dbReference type="NCBI Taxonomy" id="2788"/>
    <lineage>
        <taxon>Eukaryota</taxon>
        <taxon>Rhodophyta</taxon>
        <taxon>Bangiophyceae</taxon>
        <taxon>Bangiales</taxon>
        <taxon>Bangiaceae</taxon>
        <taxon>Pyropia</taxon>
    </lineage>
</organism>
<dbReference type="Proteomes" id="UP000798662">
    <property type="component" value="Chromosome 1"/>
</dbReference>
<protein>
    <submittedName>
        <fullName evidence="1">Uncharacterized protein</fullName>
    </submittedName>
</protein>
<name>A0ACC3BLQ9_PYRYE</name>
<keyword evidence="2" id="KW-1185">Reference proteome</keyword>
<proteinExistence type="predicted"/>
<sequence>MGEDHESRMAALEQVKAGNLTTAAFARRFELSYNKARYFILNDGQSTKRGPQPFFTAEEEQVLVKFIRINAVIGRGLSRDAFLRVCGEYVCSLSAERQATARRYFRGSTTPGRGFLTTFLRRWPELREYRAGTIEEGRARNARPETVAHWFATLALMYRDLRIVSPRQLWNMDETHIKARESAGSSRARILGPVGLRKPEVVMPDFASGAGACTAAFTVSAAGLVAPHFVVVEGATPGHAFVRVTRPDGTVHTVPLASFLNDAAMAWRRTPPGFDKSVFDVYAEHMATFFRAYYPKEAKLLAIDGAKVHLSPGGLLTLLNANVHVIAEPSKMSHILQALDTPSAFGRYQPKVRSRVRELALECHAQGRAFTTIELVKAIGRAASDALTVDALKSAFQRVGVWPLDPTVVRWEDMCKGADAPLAPDVDIPLLVSRLTPVARKDMVRPVVQNGTLSTAGRATVLTAPEVISALREMDAAKEDKRNEAEASKRAREERAAEKSVKDEERARAKQARIDDKAARARRETWAVVAAEAATEAGCWLRSIGHAPPSAAKARRRLAAARVRAPILAPRAAWAQASREAARMAVFSSRR</sequence>
<reference evidence="1" key="1">
    <citation type="submission" date="2019-11" db="EMBL/GenBank/DDBJ databases">
        <title>Nori genome reveals adaptations in red seaweeds to the harsh intertidal environment.</title>
        <authorList>
            <person name="Wang D."/>
            <person name="Mao Y."/>
        </authorList>
    </citation>
    <scope>NUCLEOTIDE SEQUENCE</scope>
    <source>
        <tissue evidence="1">Gametophyte</tissue>
    </source>
</reference>
<comment type="caution">
    <text evidence="1">The sequence shown here is derived from an EMBL/GenBank/DDBJ whole genome shotgun (WGS) entry which is preliminary data.</text>
</comment>
<dbReference type="EMBL" id="CM020618">
    <property type="protein sequence ID" value="KAK1858919.1"/>
    <property type="molecule type" value="Genomic_DNA"/>
</dbReference>
<evidence type="ECO:0000313" key="2">
    <source>
        <dbReference type="Proteomes" id="UP000798662"/>
    </source>
</evidence>